<dbReference type="PaxDb" id="4113-PGSC0003DMT400031529"/>
<dbReference type="AlphaFoldDB" id="M1AVT2"/>
<dbReference type="Proteomes" id="UP000011115">
    <property type="component" value="Unassembled WGS sequence"/>
</dbReference>
<feature type="compositionally biased region" description="Polar residues" evidence="1">
    <location>
        <begin position="32"/>
        <end position="53"/>
    </location>
</feature>
<keyword evidence="3" id="KW-1185">Reference proteome</keyword>
<reference evidence="3" key="1">
    <citation type="journal article" date="2011" name="Nature">
        <title>Genome sequence and analysis of the tuber crop potato.</title>
        <authorList>
            <consortium name="The Potato Genome Sequencing Consortium"/>
        </authorList>
    </citation>
    <scope>NUCLEOTIDE SEQUENCE [LARGE SCALE GENOMIC DNA]</scope>
    <source>
        <strain evidence="3">cv. DM1-3 516 R44</strain>
    </source>
</reference>
<evidence type="ECO:0000313" key="2">
    <source>
        <dbReference type="EnsemblPlants" id="PGSC0003DMT400031529"/>
    </source>
</evidence>
<organism evidence="2 3">
    <name type="scientific">Solanum tuberosum</name>
    <name type="common">Potato</name>
    <dbReference type="NCBI Taxonomy" id="4113"/>
    <lineage>
        <taxon>Eukaryota</taxon>
        <taxon>Viridiplantae</taxon>
        <taxon>Streptophyta</taxon>
        <taxon>Embryophyta</taxon>
        <taxon>Tracheophyta</taxon>
        <taxon>Spermatophyta</taxon>
        <taxon>Magnoliopsida</taxon>
        <taxon>eudicotyledons</taxon>
        <taxon>Gunneridae</taxon>
        <taxon>Pentapetalae</taxon>
        <taxon>asterids</taxon>
        <taxon>lamiids</taxon>
        <taxon>Solanales</taxon>
        <taxon>Solanaceae</taxon>
        <taxon>Solanoideae</taxon>
        <taxon>Solaneae</taxon>
        <taxon>Solanum</taxon>
    </lineage>
</organism>
<accession>M1AVT2</accession>
<dbReference type="InParanoid" id="M1AVT2"/>
<evidence type="ECO:0000313" key="3">
    <source>
        <dbReference type="Proteomes" id="UP000011115"/>
    </source>
</evidence>
<protein>
    <submittedName>
        <fullName evidence="2">Uncharacterized protein</fullName>
    </submittedName>
</protein>
<reference evidence="2" key="2">
    <citation type="submission" date="2015-06" db="UniProtKB">
        <authorList>
            <consortium name="EnsemblPlants"/>
        </authorList>
    </citation>
    <scope>IDENTIFICATION</scope>
    <source>
        <strain evidence="2">DM1-3 516 R44</strain>
    </source>
</reference>
<sequence length="53" mass="5984">MVDSIPAIPEFLLFRARSFASPRVLERRESGKNLSYSVTEKSNDSSVTQGDMY</sequence>
<proteinExistence type="predicted"/>
<dbReference type="EnsemblPlants" id="PGSC0003DMT400031529">
    <property type="protein sequence ID" value="PGSC0003DMT400031529"/>
    <property type="gene ID" value="PGSC0003DMG400012091"/>
</dbReference>
<dbReference type="Gramene" id="PGSC0003DMT400031529">
    <property type="protein sequence ID" value="PGSC0003DMT400031529"/>
    <property type="gene ID" value="PGSC0003DMG400012091"/>
</dbReference>
<name>M1AVT2_SOLTU</name>
<dbReference type="HOGENOM" id="CLU_3072518_0_0_1"/>
<feature type="region of interest" description="Disordered" evidence="1">
    <location>
        <begin position="30"/>
        <end position="53"/>
    </location>
</feature>
<evidence type="ECO:0000256" key="1">
    <source>
        <dbReference type="SAM" id="MobiDB-lite"/>
    </source>
</evidence>